<name>A0A4Y2TH52_ARAVE</name>
<protein>
    <submittedName>
        <fullName evidence="2">Uncharacterized protein</fullName>
    </submittedName>
</protein>
<sequence>MGPQDRAGASAEGSLNKTPPKGAGFELAPSVCSLVDVMKVGQLSQEHEKPLATEGQAQKSKGANKGSLRWAPTYKWT</sequence>
<gene>
    <name evidence="2" type="ORF">AVEN_94606_1</name>
</gene>
<feature type="region of interest" description="Disordered" evidence="1">
    <location>
        <begin position="1"/>
        <end position="26"/>
    </location>
</feature>
<feature type="region of interest" description="Disordered" evidence="1">
    <location>
        <begin position="44"/>
        <end position="77"/>
    </location>
</feature>
<keyword evidence="3" id="KW-1185">Reference proteome</keyword>
<reference evidence="2 3" key="1">
    <citation type="journal article" date="2019" name="Sci. Rep.">
        <title>Orb-weaving spider Araneus ventricosus genome elucidates the spidroin gene catalogue.</title>
        <authorList>
            <person name="Kono N."/>
            <person name="Nakamura H."/>
            <person name="Ohtoshi R."/>
            <person name="Moran D.A.P."/>
            <person name="Shinohara A."/>
            <person name="Yoshida Y."/>
            <person name="Fujiwara M."/>
            <person name="Mori M."/>
            <person name="Tomita M."/>
            <person name="Arakawa K."/>
        </authorList>
    </citation>
    <scope>NUCLEOTIDE SEQUENCE [LARGE SCALE GENOMIC DNA]</scope>
</reference>
<evidence type="ECO:0000313" key="2">
    <source>
        <dbReference type="EMBL" id="GBN98766.1"/>
    </source>
</evidence>
<dbReference type="EMBL" id="BGPR01027910">
    <property type="protein sequence ID" value="GBN98766.1"/>
    <property type="molecule type" value="Genomic_DNA"/>
</dbReference>
<dbReference type="Proteomes" id="UP000499080">
    <property type="component" value="Unassembled WGS sequence"/>
</dbReference>
<dbReference type="AlphaFoldDB" id="A0A4Y2TH52"/>
<accession>A0A4Y2TH52</accession>
<proteinExistence type="predicted"/>
<comment type="caution">
    <text evidence="2">The sequence shown here is derived from an EMBL/GenBank/DDBJ whole genome shotgun (WGS) entry which is preliminary data.</text>
</comment>
<evidence type="ECO:0000313" key="3">
    <source>
        <dbReference type="Proteomes" id="UP000499080"/>
    </source>
</evidence>
<evidence type="ECO:0000256" key="1">
    <source>
        <dbReference type="SAM" id="MobiDB-lite"/>
    </source>
</evidence>
<organism evidence="2 3">
    <name type="scientific">Araneus ventricosus</name>
    <name type="common">Orbweaver spider</name>
    <name type="synonym">Epeira ventricosa</name>
    <dbReference type="NCBI Taxonomy" id="182803"/>
    <lineage>
        <taxon>Eukaryota</taxon>
        <taxon>Metazoa</taxon>
        <taxon>Ecdysozoa</taxon>
        <taxon>Arthropoda</taxon>
        <taxon>Chelicerata</taxon>
        <taxon>Arachnida</taxon>
        <taxon>Araneae</taxon>
        <taxon>Araneomorphae</taxon>
        <taxon>Entelegynae</taxon>
        <taxon>Araneoidea</taxon>
        <taxon>Araneidae</taxon>
        <taxon>Araneus</taxon>
    </lineage>
</organism>